<sequence length="60" mass="7006">MAKLFKTRFLTFSGGQFDQDYHGQFGLESTGHFSRIKVVNFAGFYNKLFPIVKFIQKTEH</sequence>
<dbReference type="Proteomes" id="UP000037953">
    <property type="component" value="Unassembled WGS sequence"/>
</dbReference>
<proteinExistence type="predicted"/>
<reference evidence="2" key="2">
    <citation type="submission" date="2015-09" db="EMBL/GenBank/DDBJ databases">
        <title>Draft genome sequence of a multidrug-resistant Chryseobacterium indologenes isolate from Malaysia.</title>
        <authorList>
            <person name="Yu C.Y."/>
            <person name="Ang G.Y."/>
            <person name="Chan K.-G."/>
        </authorList>
    </citation>
    <scope>NUCLEOTIDE SEQUENCE [LARGE SCALE GENOMIC DNA]</scope>
    <source>
        <strain evidence="2">CI_885</strain>
    </source>
</reference>
<gene>
    <name evidence="1" type="ORF">AOB46_21830</name>
</gene>
<dbReference type="AlphaFoldDB" id="A0A0N0ZVM7"/>
<dbReference type="PATRIC" id="fig|253.9.peg.2789"/>
<protein>
    <submittedName>
        <fullName evidence="1">Uncharacterized protein</fullName>
    </submittedName>
</protein>
<reference evidence="1 2" key="1">
    <citation type="journal article" date="2015" name="Genom Data">
        <title>Draft genome sequence of a multidrug-resistant Chryseobacterium indologenes isolate from Malaysia.</title>
        <authorList>
            <person name="Yu C.Y."/>
            <person name="Ang G.Y."/>
            <person name="Cheng H.J."/>
            <person name="Cheong Y.M."/>
            <person name="Yin W.F."/>
            <person name="Chan K.G."/>
        </authorList>
    </citation>
    <scope>NUCLEOTIDE SEQUENCE [LARGE SCALE GENOMIC DNA]</scope>
    <source>
        <strain evidence="1 2">CI_885</strain>
    </source>
</reference>
<comment type="caution">
    <text evidence="1">The sequence shown here is derived from an EMBL/GenBank/DDBJ whole genome shotgun (WGS) entry which is preliminary data.</text>
</comment>
<organism evidence="1 2">
    <name type="scientific">Chryseobacterium indologenes</name>
    <name type="common">Flavobacterium indologenes</name>
    <dbReference type="NCBI Taxonomy" id="253"/>
    <lineage>
        <taxon>Bacteria</taxon>
        <taxon>Pseudomonadati</taxon>
        <taxon>Bacteroidota</taxon>
        <taxon>Flavobacteriia</taxon>
        <taxon>Flavobacteriales</taxon>
        <taxon>Weeksellaceae</taxon>
        <taxon>Chryseobacterium group</taxon>
        <taxon>Chryseobacterium</taxon>
    </lineage>
</organism>
<name>A0A0N0ZVM7_CHRID</name>
<accession>A0A0N0ZVM7</accession>
<dbReference type="EMBL" id="LJOD01000025">
    <property type="protein sequence ID" value="KPE49087.1"/>
    <property type="molecule type" value="Genomic_DNA"/>
</dbReference>
<evidence type="ECO:0000313" key="2">
    <source>
        <dbReference type="Proteomes" id="UP000037953"/>
    </source>
</evidence>
<evidence type="ECO:0000313" key="1">
    <source>
        <dbReference type="EMBL" id="KPE49087.1"/>
    </source>
</evidence>